<dbReference type="OrthoDB" id="2269034at2759"/>
<gene>
    <name evidence="1" type="ORF">BD410DRAFT_286520</name>
</gene>
<dbReference type="AlphaFoldDB" id="A0A4Y7Q2J3"/>
<organism evidence="1 2">
    <name type="scientific">Rickenella mellea</name>
    <dbReference type="NCBI Taxonomy" id="50990"/>
    <lineage>
        <taxon>Eukaryota</taxon>
        <taxon>Fungi</taxon>
        <taxon>Dikarya</taxon>
        <taxon>Basidiomycota</taxon>
        <taxon>Agaricomycotina</taxon>
        <taxon>Agaricomycetes</taxon>
        <taxon>Hymenochaetales</taxon>
        <taxon>Rickenellaceae</taxon>
        <taxon>Rickenella</taxon>
    </lineage>
</organism>
<sequence length="470" mass="54295">MLAKMKPLIPAKIRRRMFKWYHINELPVELLVEIFLRCLPTCTFPIPSRRDAPLLLGRICRTWRSVTLNTPRLWARITLVYRCWNPSVLDDWPRISRNFHRLGIHEWLRRSGNSPLSFKMEHHQFHLSYSESEHLLALTLQAVAHRWQAVHLQDLDNCICNSFILQIIRSPGRTPMLTDLQLLGVRLTKNGPQDIPCASQLSTFYIYSKFVIPHGNFHALRELRIGLFEPSIRYSSVFAQFPLLQILELTFQPESPTQYETRTATVVHTLQYLHTFIFVDKWCVDANLWLLNMFDTPVLNSLAIRTHNCGHHEGTHLSNFLLRCGGQLQQLMLLVTGYDTSCSGIGGFTQHTPILETLCTGYNTGLLLVDLTTCPTISQIDIIDEHYCDTGQSNTDLPAGVMRAVSAILSQWKVSRLEERSKTVSPFVVKVPRRYLSQILKRQEVKKWIRQGLHVGPLPSPDESWWDRQL</sequence>
<dbReference type="VEuPathDB" id="FungiDB:BD410DRAFT_286520"/>
<dbReference type="Proteomes" id="UP000294933">
    <property type="component" value="Unassembled WGS sequence"/>
</dbReference>
<evidence type="ECO:0000313" key="1">
    <source>
        <dbReference type="EMBL" id="TDL21655.1"/>
    </source>
</evidence>
<dbReference type="STRING" id="50990.A0A4Y7Q2J3"/>
<accession>A0A4Y7Q2J3</accession>
<dbReference type="Gene3D" id="1.20.1280.50">
    <property type="match status" value="1"/>
</dbReference>
<reference evidence="1 2" key="1">
    <citation type="submission" date="2018-06" db="EMBL/GenBank/DDBJ databases">
        <title>A transcriptomic atlas of mushroom development highlights an independent origin of complex multicellularity.</title>
        <authorList>
            <consortium name="DOE Joint Genome Institute"/>
            <person name="Krizsan K."/>
            <person name="Almasi E."/>
            <person name="Merenyi Z."/>
            <person name="Sahu N."/>
            <person name="Viragh M."/>
            <person name="Koszo T."/>
            <person name="Mondo S."/>
            <person name="Kiss B."/>
            <person name="Balint B."/>
            <person name="Kues U."/>
            <person name="Barry K."/>
            <person name="Hegedus J.C."/>
            <person name="Henrissat B."/>
            <person name="Johnson J."/>
            <person name="Lipzen A."/>
            <person name="Ohm R."/>
            <person name="Nagy I."/>
            <person name="Pangilinan J."/>
            <person name="Yan J."/>
            <person name="Xiong Y."/>
            <person name="Grigoriev I.V."/>
            <person name="Hibbett D.S."/>
            <person name="Nagy L.G."/>
        </authorList>
    </citation>
    <scope>NUCLEOTIDE SEQUENCE [LARGE SCALE GENOMIC DNA]</scope>
    <source>
        <strain evidence="1 2">SZMC22713</strain>
    </source>
</reference>
<keyword evidence="2" id="KW-1185">Reference proteome</keyword>
<evidence type="ECO:0000313" key="2">
    <source>
        <dbReference type="Proteomes" id="UP000294933"/>
    </source>
</evidence>
<protein>
    <submittedName>
        <fullName evidence="1">Uncharacterized protein</fullName>
    </submittedName>
</protein>
<name>A0A4Y7Q2J3_9AGAM</name>
<proteinExistence type="predicted"/>
<dbReference type="EMBL" id="ML170179">
    <property type="protein sequence ID" value="TDL21655.1"/>
    <property type="molecule type" value="Genomic_DNA"/>
</dbReference>